<feature type="region of interest" description="Disordered" evidence="1">
    <location>
        <begin position="1034"/>
        <end position="1104"/>
    </location>
</feature>
<evidence type="ECO:0000313" key="3">
    <source>
        <dbReference type="Proteomes" id="UP001165090"/>
    </source>
</evidence>
<dbReference type="SUPFAM" id="SSF52058">
    <property type="entry name" value="L domain-like"/>
    <property type="match status" value="1"/>
</dbReference>
<feature type="compositionally biased region" description="Polar residues" evidence="1">
    <location>
        <begin position="108"/>
        <end position="118"/>
    </location>
</feature>
<name>A0ABQ5S234_9CHLO</name>
<feature type="region of interest" description="Disordered" evidence="1">
    <location>
        <begin position="991"/>
        <end position="1011"/>
    </location>
</feature>
<dbReference type="Proteomes" id="UP001165090">
    <property type="component" value="Unassembled WGS sequence"/>
</dbReference>
<organism evidence="2 3">
    <name type="scientific">Volvox africanus</name>
    <dbReference type="NCBI Taxonomy" id="51714"/>
    <lineage>
        <taxon>Eukaryota</taxon>
        <taxon>Viridiplantae</taxon>
        <taxon>Chlorophyta</taxon>
        <taxon>core chlorophytes</taxon>
        <taxon>Chlorophyceae</taxon>
        <taxon>CS clade</taxon>
        <taxon>Chlamydomonadales</taxon>
        <taxon>Volvocaceae</taxon>
        <taxon>Volvox</taxon>
    </lineage>
</organism>
<feature type="region of interest" description="Disordered" evidence="1">
    <location>
        <begin position="607"/>
        <end position="628"/>
    </location>
</feature>
<feature type="compositionally biased region" description="Low complexity" evidence="1">
    <location>
        <begin position="607"/>
        <end position="623"/>
    </location>
</feature>
<reference evidence="2 3" key="1">
    <citation type="journal article" date="2023" name="IScience">
        <title>Expanded male sex-determining region conserved during the evolution of homothallism in the green alga Volvox.</title>
        <authorList>
            <person name="Yamamoto K."/>
            <person name="Matsuzaki R."/>
            <person name="Mahakham W."/>
            <person name="Heman W."/>
            <person name="Sekimoto H."/>
            <person name="Kawachi M."/>
            <person name="Minakuchi Y."/>
            <person name="Toyoda A."/>
            <person name="Nozaki H."/>
        </authorList>
    </citation>
    <scope>NUCLEOTIDE SEQUENCE [LARGE SCALE GENOMIC DNA]</scope>
    <source>
        <strain evidence="2 3">NIES-4468</strain>
    </source>
</reference>
<feature type="region of interest" description="Disordered" evidence="1">
    <location>
        <begin position="72"/>
        <end position="118"/>
    </location>
</feature>
<keyword evidence="3" id="KW-1185">Reference proteome</keyword>
<feature type="region of interest" description="Disordered" evidence="1">
    <location>
        <begin position="413"/>
        <end position="433"/>
    </location>
</feature>
<protein>
    <recommendedName>
        <fullName evidence="4">F-box domain-containing protein</fullName>
    </recommendedName>
</protein>
<evidence type="ECO:0008006" key="4">
    <source>
        <dbReference type="Google" id="ProtNLM"/>
    </source>
</evidence>
<accession>A0ABQ5S234</accession>
<feature type="region of interest" description="Disordered" evidence="1">
    <location>
        <begin position="899"/>
        <end position="920"/>
    </location>
</feature>
<feature type="compositionally biased region" description="Low complexity" evidence="1">
    <location>
        <begin position="418"/>
        <end position="427"/>
    </location>
</feature>
<feature type="compositionally biased region" description="Low complexity" evidence="1">
    <location>
        <begin position="904"/>
        <end position="917"/>
    </location>
</feature>
<dbReference type="EMBL" id="BSDZ01000016">
    <property type="protein sequence ID" value="GLI63716.1"/>
    <property type="molecule type" value="Genomic_DNA"/>
</dbReference>
<feature type="compositionally biased region" description="Polar residues" evidence="1">
    <location>
        <begin position="1034"/>
        <end position="1048"/>
    </location>
</feature>
<gene>
    <name evidence="2" type="ORF">VaNZ11_006763</name>
</gene>
<evidence type="ECO:0000256" key="1">
    <source>
        <dbReference type="SAM" id="MobiDB-lite"/>
    </source>
</evidence>
<evidence type="ECO:0000313" key="2">
    <source>
        <dbReference type="EMBL" id="GLI63716.1"/>
    </source>
</evidence>
<dbReference type="SUPFAM" id="SSF52047">
    <property type="entry name" value="RNI-like"/>
    <property type="match status" value="1"/>
</dbReference>
<sequence length="1396" mass="148831">MSSYLEYLDGDRPWSTIHSLILEHVGSILERASTGDVLRARLACKHWHSCLTRSIIRLTLYGGAVPLLTGNTPATKSPPLLERPSQKCEQGLQYQHKHQHPVAKPAQPSANTSSPLAMHSQVSQCYDRHVHLLPSFAPTVRHATIRGQSCDLAGLRLLAHSLPSLTSLSLAISATYTSAPPPHLQPMQPAPTSRSSDPAVAAAASGTLGPTAGSSSQTTLPACAACPLVGSDSTLSSATLASAAAVCPESPSPEDGRWPPAPPLLEKLWIQVHDDVPPDVLRHLLLQASTSVTASPLSSPLQLTQQVSTPLDVSIAAAFRTSELGALEAAARGSGTSIHPGGGVEASGTRCPSRRCGLGAVLPLRELGLLPHLSDDICSAAFGALQPVPFIDLSPLLDQRLAGVTRLVVSPMKNHGRQPQQLPQHQHQQQHHGGAIDQAQLGLGAHASTLRLEEVIARLTQLRSLTVLEQVDLYHYYRDCLSALTNLRALHLPKGVYCEGLADVRQLTTLSLLETLELNFTYEWWLYATELSVLSLLTHLRHLKLSLDYDLEVACAMSEEDALIEQNTDEDQDDTDLDELAAWYVPDDVPDLGSISASVIQWQRRGPAAAAPGPAPAPGANSVVGGGGGGGERFETEEDVMRALAAAWGCAGDVARRALRPKKYDPGANDDWRVPLGCLTQLRRLELRLVNGGGRHLAEAVWAARWLAEGQLRPVGGGDDANTTELENGVGASLTLLDAPAAAFLDVPYWYKMAAGVAADATVGTSSEATFMQPSHPHDTPWPRHVFPAPPLVSLHLGSGRDLRLMPGHILCLGLMTHLRSLTLSFMAVAPFGAALPDECSVARPAGESERRGGYARIIKSDTIQNPFLVLRRLRSLRELRIRTKQLWTGADVLPLSGSDDDGSSTTTAASDGSSSEGGDGRAQLVVSALMDDDVVHAWLEGMPLLHTLVLRGLGRLGERALTALGRHSSLRSLELRLKVPPALPSYAAGKRQFTARPPTGPQGKDNGGVLSMPPIGYGTYYRLGKAFTGRGEASSSGCMTPLGSSPPSHGRHMSCHSLPGGADPAFRSDRAVGGKTDGSIPAERTSSLPGVAQEKETTTKSGGSWQEQLLAEGVECGPEMLAAVPYFVRPHHLPPSLTSLDLTNAAFSAEWAHCVGNGHGPQAEAQQPVCGGTTDADSSHFDAVSRPTGSYPRNGTPRPVARLVSLKLTRRPPKHRRLQGSCTIVDAASGAGVSADAPILDPTRLTDWHLVFLTACQPTLASLHLHDTDDGSGAGDAAKLHYRALAHLGRQLSYLESLTLQVGNRLRWRAQEALFCSLPECLRHLNLHAAHVYCEAVAMASRLVHLSSLQVVGYTEPGYVEALSAAVEEVGQRLPACSILLWYRDVGDLPQGNPM</sequence>
<feature type="region of interest" description="Disordered" evidence="1">
    <location>
        <begin position="180"/>
        <end position="217"/>
    </location>
</feature>
<proteinExistence type="predicted"/>
<comment type="caution">
    <text evidence="2">The sequence shown here is derived from an EMBL/GenBank/DDBJ whole genome shotgun (WGS) entry which is preliminary data.</text>
</comment>
<feature type="region of interest" description="Disordered" evidence="1">
    <location>
        <begin position="1166"/>
        <end position="1198"/>
    </location>
</feature>